<name>D5E8J3_METMS</name>
<dbReference type="Proteomes" id="UP000001059">
    <property type="component" value="Chromosome"/>
</dbReference>
<evidence type="ECO:0000313" key="2">
    <source>
        <dbReference type="EMBL" id="ADE37481.1"/>
    </source>
</evidence>
<dbReference type="KEGG" id="mmh:Mmah_1986"/>
<evidence type="ECO:0000313" key="3">
    <source>
        <dbReference type="Proteomes" id="UP000001059"/>
    </source>
</evidence>
<dbReference type="AlphaFoldDB" id="D5E8J3"/>
<dbReference type="HOGENOM" id="CLU_026290_1_0_2"/>
<proteinExistence type="predicted"/>
<dbReference type="InterPro" id="IPR018891">
    <property type="entry name" value="AIPR_C"/>
</dbReference>
<dbReference type="RefSeq" id="WP_013038423.1">
    <property type="nucleotide sequence ID" value="NC_014002.1"/>
</dbReference>
<dbReference type="EMBL" id="CP001994">
    <property type="protein sequence ID" value="ADE37481.1"/>
    <property type="molecule type" value="Genomic_DNA"/>
</dbReference>
<feature type="domain" description="Abortive phage infection protein C-terminal" evidence="1">
    <location>
        <begin position="264"/>
        <end position="546"/>
    </location>
</feature>
<protein>
    <submittedName>
        <fullName evidence="2">Abortive phage infection</fullName>
    </submittedName>
</protein>
<keyword evidence="3" id="KW-1185">Reference proteome</keyword>
<dbReference type="GeneID" id="8984178"/>
<dbReference type="Pfam" id="PF10592">
    <property type="entry name" value="AIPR"/>
    <property type="match status" value="1"/>
</dbReference>
<sequence length="575" mass="66641">MNNKIILNECIQEFKEKNWLDLSYDEIMEIFSSLYITRELDTSYSEIEDSIVDGGGDGGIDSFIILVNDTSVFTEEDIEEITFNESTEIIIYISQAKTENSFKENALDKLYISLEKILDLELEENLLSKRFNPMLVEKILLFRNIWKRSVRKKSKFTINFTYSCKAEDTNVNGSFRLKVDQIVALTKERVNTGNINFNLYSAKELIELYSKPQHTKLELVFNETPITIQGRNQEEDGYLGVVTLADYYKFIVDIKENKIREYLFESNIRHYQGDTADVNQKIAETLEHNSSQDFWWLNNGITIIGSDCNLMHKTLFIDDVKIVNGLQTSYTISKFDDLAVNDDHRSILVKVIRSTQKETIDNIIFATNSQNPVSPTLLRATGEIHRNIEILFGNKGYYYDRRKNYYKNQGKPASKIFNIQDTAQAIEAILNFGPARARSKPTTLIKEDTSYNKIFDKDNIQSFLNCCLIHQKVKDCIKRIESADERNRIKNFTLHCSRILASILTCKNEYDSEDIKDLNVENVDCNTIKEAFELFESILEDYINENPDKNIINIAKANGFVQCINKKLEEHDFHE</sequence>
<gene>
    <name evidence="2" type="ordered locus">Mmah_1986</name>
</gene>
<accession>D5E8J3</accession>
<organism evidence="2 3">
    <name type="scientific">Methanohalophilus mahii (strain ATCC 35705 / DSM 5219 / SLP)</name>
    <dbReference type="NCBI Taxonomy" id="547558"/>
    <lineage>
        <taxon>Archaea</taxon>
        <taxon>Methanobacteriati</taxon>
        <taxon>Methanobacteriota</taxon>
        <taxon>Stenosarchaea group</taxon>
        <taxon>Methanomicrobia</taxon>
        <taxon>Methanosarcinales</taxon>
        <taxon>Methanosarcinaceae</taxon>
        <taxon>Methanohalophilus</taxon>
    </lineage>
</organism>
<dbReference type="OrthoDB" id="386661at2157"/>
<evidence type="ECO:0000259" key="1">
    <source>
        <dbReference type="Pfam" id="PF10592"/>
    </source>
</evidence>
<reference evidence="2 3" key="1">
    <citation type="submission" date="2010-03" db="EMBL/GenBank/DDBJ databases">
        <title>The complete genome of Methanohalophilus mahii DSM 5219.</title>
        <authorList>
            <consortium name="US DOE Joint Genome Institute (JGI-PGF)"/>
            <person name="Lucas S."/>
            <person name="Copeland A."/>
            <person name="Lapidus A."/>
            <person name="Glavina del Rio T."/>
            <person name="Dalin E."/>
            <person name="Tice H."/>
            <person name="Bruce D."/>
            <person name="Goodwin L."/>
            <person name="Pitluck S."/>
            <person name="Kyrpides N."/>
            <person name="Mavromatis K."/>
            <person name="Ivanova N."/>
            <person name="Lykidis A."/>
            <person name="Saunders E."/>
            <person name="Brettin T."/>
            <person name="Detter J.C."/>
            <person name="Han C."/>
            <person name="Land M."/>
            <person name="Hauser L."/>
            <person name="Markowitz V."/>
            <person name="Cheng J.-F."/>
            <person name="Hugenholtz P."/>
            <person name="Woyke T."/>
            <person name="Wu D."/>
            <person name="Spring S."/>
            <person name="Schneider S."/>
            <person name="Schroeder M."/>
            <person name="Klenk H.-P."/>
            <person name="Eisen J.A."/>
        </authorList>
    </citation>
    <scope>NUCLEOTIDE SEQUENCE [LARGE SCALE GENOMIC DNA]</scope>
    <source>
        <strain evidence="3">ATCC 35705 / DSM 5219 / SLP</strain>
    </source>
</reference>